<dbReference type="NCBIfam" id="TIGR01252">
    <property type="entry name" value="acetolac_decarb"/>
    <property type="match status" value="1"/>
</dbReference>
<evidence type="ECO:0000313" key="11">
    <source>
        <dbReference type="Proteomes" id="UP000776252"/>
    </source>
</evidence>
<evidence type="ECO:0000256" key="1">
    <source>
        <dbReference type="ARBA" id="ARBA00001784"/>
    </source>
</evidence>
<comment type="catalytic activity">
    <reaction evidence="1 9">
        <text>(2S)-2-acetolactate + H(+) = (R)-acetoin + CO2</text>
        <dbReference type="Rhea" id="RHEA:21580"/>
        <dbReference type="ChEBI" id="CHEBI:15378"/>
        <dbReference type="ChEBI" id="CHEBI:15686"/>
        <dbReference type="ChEBI" id="CHEBI:16526"/>
        <dbReference type="ChEBI" id="CHEBI:58476"/>
        <dbReference type="EC" id="4.1.1.5"/>
    </reaction>
</comment>
<keyword evidence="6 9" id="KW-0210">Decarboxylase</keyword>
<evidence type="ECO:0000256" key="2">
    <source>
        <dbReference type="ARBA" id="ARBA00005170"/>
    </source>
</evidence>
<dbReference type="EC" id="4.1.1.5" evidence="4 9"/>
<evidence type="ECO:0000256" key="5">
    <source>
        <dbReference type="ARBA" id="ARBA00020164"/>
    </source>
</evidence>
<evidence type="ECO:0000256" key="3">
    <source>
        <dbReference type="ARBA" id="ARBA00007106"/>
    </source>
</evidence>
<accession>A0ABS6BV26</accession>
<evidence type="ECO:0000256" key="9">
    <source>
        <dbReference type="PIRNR" id="PIRNR001332"/>
    </source>
</evidence>
<dbReference type="PANTHER" id="PTHR35524:SF1">
    <property type="entry name" value="ALPHA-ACETOLACTATE DECARBOXYLASE"/>
    <property type="match status" value="1"/>
</dbReference>
<dbReference type="RefSeq" id="WP_216150233.1">
    <property type="nucleotide sequence ID" value="NZ_JAHLDV010000035.1"/>
</dbReference>
<keyword evidence="11" id="KW-1185">Reference proteome</keyword>
<reference evidence="10 11" key="1">
    <citation type="submission" date="2021-06" db="EMBL/GenBank/DDBJ databases">
        <title>Clostridia strains as spoilage organisms.</title>
        <authorList>
            <person name="Wambui J."/>
            <person name="Stephan R."/>
            <person name="Stevens M.J.A."/>
        </authorList>
    </citation>
    <scope>NUCLEOTIDE SEQUENCE [LARGE SCALE GENOMIC DNA]</scope>
    <source>
        <strain evidence="10 11">DSM 14204</strain>
    </source>
</reference>
<evidence type="ECO:0000313" key="10">
    <source>
        <dbReference type="EMBL" id="MBU3160778.1"/>
    </source>
</evidence>
<evidence type="ECO:0000256" key="7">
    <source>
        <dbReference type="ARBA" id="ARBA00023061"/>
    </source>
</evidence>
<dbReference type="EMBL" id="JAHLDV010000035">
    <property type="protein sequence ID" value="MBU3160778.1"/>
    <property type="molecule type" value="Genomic_DNA"/>
</dbReference>
<gene>
    <name evidence="10" type="primary">budA</name>
    <name evidence="10" type="ORF">KPL37_13615</name>
</gene>
<dbReference type="PIRSF" id="PIRSF001332">
    <property type="entry name" value="Acetolac_decarb"/>
    <property type="match status" value="1"/>
</dbReference>
<evidence type="ECO:0000256" key="6">
    <source>
        <dbReference type="ARBA" id="ARBA00022793"/>
    </source>
</evidence>
<dbReference type="PANTHER" id="PTHR35524">
    <property type="entry name" value="ALPHA-ACETOLACTATE DECARBOXYLASE"/>
    <property type="match status" value="1"/>
</dbReference>
<proteinExistence type="inferred from homology"/>
<organism evidence="10 11">
    <name type="scientific">Clostridium frigoris</name>
    <dbReference type="NCBI Taxonomy" id="205327"/>
    <lineage>
        <taxon>Bacteria</taxon>
        <taxon>Bacillati</taxon>
        <taxon>Bacillota</taxon>
        <taxon>Clostridia</taxon>
        <taxon>Eubacteriales</taxon>
        <taxon>Clostridiaceae</taxon>
        <taxon>Clostridium</taxon>
    </lineage>
</organism>
<dbReference type="Pfam" id="PF03306">
    <property type="entry name" value="AAL_decarboxy"/>
    <property type="match status" value="1"/>
</dbReference>
<dbReference type="GO" id="GO:0047605">
    <property type="term" value="F:acetolactate decarboxylase activity"/>
    <property type="evidence" value="ECO:0007669"/>
    <property type="project" value="UniProtKB-EC"/>
</dbReference>
<comment type="pathway">
    <text evidence="2 9">Polyol metabolism; (R,R)-butane-2,3-diol biosynthesis; (R,R)-butane-2,3-diol from pyruvate: step 2/3.</text>
</comment>
<keyword evidence="8 9" id="KW-0456">Lyase</keyword>
<name>A0ABS6BV26_9CLOT</name>
<dbReference type="Proteomes" id="UP000776252">
    <property type="component" value="Unassembled WGS sequence"/>
</dbReference>
<evidence type="ECO:0000256" key="8">
    <source>
        <dbReference type="ARBA" id="ARBA00023239"/>
    </source>
</evidence>
<protein>
    <recommendedName>
        <fullName evidence="5 9">Alpha-acetolactate decarboxylase</fullName>
        <ecNumber evidence="4 9">4.1.1.5</ecNumber>
    </recommendedName>
</protein>
<dbReference type="CDD" id="cd17299">
    <property type="entry name" value="acetolactate_decarboxylase"/>
    <property type="match status" value="1"/>
</dbReference>
<dbReference type="InterPro" id="IPR005128">
    <property type="entry name" value="Acetolactate_a_deCO2ase"/>
</dbReference>
<sequence>MMKKIKLFQHGSIGTLMTGLFEGSLSIKELLKHGDMGIGTFDELDGELIVLDGIAYQSRQDGVFSIASNDQKVAYALVGSFQKDETITFNNRLSAAKVKEKILTHLDSRNTFSMFRIDGEFENVHVRTVVKQEKPYPRLINATKDQLEFSIDKCTGTIVGFYIPELYLGISGSGFHLHFINNEKNLGGHLLNFTLNYGKIKCQIAENIDLHFPLNDSNFMKKEFNYGNLKDEFSSSEK</sequence>
<comment type="caution">
    <text evidence="10">The sequence shown here is derived from an EMBL/GenBank/DDBJ whole genome shotgun (WGS) entry which is preliminary data.</text>
</comment>
<comment type="similarity">
    <text evidence="3 9">Belongs to the alpha-acetolactate decarboxylase family.</text>
</comment>
<evidence type="ECO:0000256" key="4">
    <source>
        <dbReference type="ARBA" id="ARBA00013204"/>
    </source>
</evidence>
<keyword evidence="7 9" id="KW-0005">Acetoin biosynthesis</keyword>